<protein>
    <submittedName>
        <fullName evidence="2">Uncharacterized protein</fullName>
    </submittedName>
</protein>
<evidence type="ECO:0000256" key="1">
    <source>
        <dbReference type="SAM" id="MobiDB-lite"/>
    </source>
</evidence>
<comment type="caution">
    <text evidence="2">The sequence shown here is derived from an EMBL/GenBank/DDBJ whole genome shotgun (WGS) entry which is preliminary data.</text>
</comment>
<name>A0AA40EMF8_9PEZI</name>
<organism evidence="2 3">
    <name type="scientific">Apiosordaria backusii</name>
    <dbReference type="NCBI Taxonomy" id="314023"/>
    <lineage>
        <taxon>Eukaryota</taxon>
        <taxon>Fungi</taxon>
        <taxon>Dikarya</taxon>
        <taxon>Ascomycota</taxon>
        <taxon>Pezizomycotina</taxon>
        <taxon>Sordariomycetes</taxon>
        <taxon>Sordariomycetidae</taxon>
        <taxon>Sordariales</taxon>
        <taxon>Lasiosphaeriaceae</taxon>
        <taxon>Apiosordaria</taxon>
    </lineage>
</organism>
<feature type="non-terminal residue" evidence="2">
    <location>
        <position position="328"/>
    </location>
</feature>
<evidence type="ECO:0000313" key="3">
    <source>
        <dbReference type="Proteomes" id="UP001172159"/>
    </source>
</evidence>
<dbReference type="EMBL" id="JAUKTV010000003">
    <property type="protein sequence ID" value="KAK0742010.1"/>
    <property type="molecule type" value="Genomic_DNA"/>
</dbReference>
<dbReference type="AlphaFoldDB" id="A0AA40EMF8"/>
<gene>
    <name evidence="2" type="ORF">B0T21DRAFT_390835</name>
</gene>
<reference evidence="2" key="1">
    <citation type="submission" date="2023-06" db="EMBL/GenBank/DDBJ databases">
        <title>Genome-scale phylogeny and comparative genomics of the fungal order Sordariales.</title>
        <authorList>
            <consortium name="Lawrence Berkeley National Laboratory"/>
            <person name="Hensen N."/>
            <person name="Bonometti L."/>
            <person name="Westerberg I."/>
            <person name="Brannstrom I.O."/>
            <person name="Guillou S."/>
            <person name="Cros-Aarteil S."/>
            <person name="Calhoun S."/>
            <person name="Haridas S."/>
            <person name="Kuo A."/>
            <person name="Mondo S."/>
            <person name="Pangilinan J."/>
            <person name="Riley R."/>
            <person name="Labutti K."/>
            <person name="Andreopoulos B."/>
            <person name="Lipzen A."/>
            <person name="Chen C."/>
            <person name="Yanf M."/>
            <person name="Daum C."/>
            <person name="Ng V."/>
            <person name="Clum A."/>
            <person name="Steindorff A."/>
            <person name="Ohm R."/>
            <person name="Martin F."/>
            <person name="Silar P."/>
            <person name="Natvig D."/>
            <person name="Lalanne C."/>
            <person name="Gautier V."/>
            <person name="Ament-Velasquez S.L."/>
            <person name="Kruys A."/>
            <person name="Hutchinson M.I."/>
            <person name="Powell A.J."/>
            <person name="Barry K."/>
            <person name="Miller A.N."/>
            <person name="Grigoriev I.V."/>
            <person name="Debuchy R."/>
            <person name="Gladieux P."/>
            <person name="Thoren M.H."/>
            <person name="Johannesson H."/>
        </authorList>
    </citation>
    <scope>NUCLEOTIDE SEQUENCE</scope>
    <source>
        <strain evidence="2">CBS 540.89</strain>
    </source>
</reference>
<evidence type="ECO:0000313" key="2">
    <source>
        <dbReference type="EMBL" id="KAK0742010.1"/>
    </source>
</evidence>
<sequence length="328" mass="37198">MLEKSINDLFEDHLDSTNPPPPYVHDNGPVVDDSEKPKSSSLQSSHPTETKSEDTTSQKGGIGIWRRALSRISPSNSHATGNTKWWGKRLQEKLTAAYHGPPTWRRHNDISCMSTKLPRPFPPATHIHRYSIDVLCCPPPQPFASETARWQQARLYVSANDLSQLQKPIPWRANIEDRCCLDNVQLINYAYPVPFLVDRPSGKVKAYDSIPTGTGVSVGGPIYERTIQLIREHGRRPGWPKWGFSFTMTSRDGAWLCSLSRTDVARLIDLDSVIRIVGWIHPDPKLLGTSVLFYRKTISKPWLEVVNLEETDHIPSSFMGEVHDREMR</sequence>
<feature type="region of interest" description="Disordered" evidence="1">
    <location>
        <begin position="1"/>
        <end position="61"/>
    </location>
</feature>
<dbReference type="Proteomes" id="UP001172159">
    <property type="component" value="Unassembled WGS sequence"/>
</dbReference>
<keyword evidence="3" id="KW-1185">Reference proteome</keyword>
<accession>A0AA40EMF8</accession>
<feature type="compositionally biased region" description="Basic and acidic residues" evidence="1">
    <location>
        <begin position="1"/>
        <end position="15"/>
    </location>
</feature>
<proteinExistence type="predicted"/>